<evidence type="ECO:0000256" key="1">
    <source>
        <dbReference type="ARBA" id="ARBA00001974"/>
    </source>
</evidence>
<comment type="caution">
    <text evidence="8">The sequence shown here is derived from an EMBL/GenBank/DDBJ whole genome shotgun (WGS) entry which is preliminary data.</text>
</comment>
<reference evidence="8" key="2">
    <citation type="submission" date="2024-05" db="EMBL/GenBank/DDBJ databases">
        <title>Rhodohalobacter halophilus gen. nov., sp. nov., a moderately halophilic member of the family Balneolaceae.</title>
        <authorList>
            <person name="Xia J."/>
        </authorList>
    </citation>
    <scope>NUCLEOTIDE SEQUENCE</scope>
    <source>
        <strain evidence="8">WB101</strain>
    </source>
</reference>
<dbReference type="InterPro" id="IPR039261">
    <property type="entry name" value="FNR_nucleotide-bd"/>
</dbReference>
<dbReference type="Proteomes" id="UP001165366">
    <property type="component" value="Unassembled WGS sequence"/>
</dbReference>
<dbReference type="InterPro" id="IPR017938">
    <property type="entry name" value="Riboflavin_synthase-like_b-brl"/>
</dbReference>
<name>A0ABS9K926_9BACT</name>
<keyword evidence="2 6" id="KW-0285">Flavoprotein</keyword>
<dbReference type="PROSITE" id="PS51384">
    <property type="entry name" value="FAD_FR"/>
    <property type="match status" value="1"/>
</dbReference>
<feature type="domain" description="FAD-binding FR-type" evidence="7">
    <location>
        <begin position="22"/>
        <end position="148"/>
    </location>
</feature>
<dbReference type="SUPFAM" id="SSF63380">
    <property type="entry name" value="Riboflavin synthase domain-like"/>
    <property type="match status" value="1"/>
</dbReference>
<evidence type="ECO:0000256" key="6">
    <source>
        <dbReference type="PIRNR" id="PIRNR000361"/>
    </source>
</evidence>
<dbReference type="Gene3D" id="3.40.50.80">
    <property type="entry name" value="Nucleotide-binding domain of ferredoxin-NADP reductase (FNR) module"/>
    <property type="match status" value="1"/>
</dbReference>
<evidence type="ECO:0000256" key="3">
    <source>
        <dbReference type="ARBA" id="ARBA00022827"/>
    </source>
</evidence>
<dbReference type="RefSeq" id="WP_237852183.1">
    <property type="nucleotide sequence ID" value="NZ_JAKLWS010000001.1"/>
</dbReference>
<dbReference type="Gene3D" id="2.40.30.10">
    <property type="entry name" value="Translation factors"/>
    <property type="match status" value="1"/>
</dbReference>
<gene>
    <name evidence="8" type="ORF">L6773_02120</name>
</gene>
<evidence type="ECO:0000313" key="8">
    <source>
        <dbReference type="EMBL" id="MCG2587345.1"/>
    </source>
</evidence>
<dbReference type="InterPro" id="IPR015701">
    <property type="entry name" value="FNR"/>
</dbReference>
<dbReference type="PANTHER" id="PTHR43314">
    <property type="match status" value="1"/>
</dbReference>
<evidence type="ECO:0000256" key="4">
    <source>
        <dbReference type="ARBA" id="ARBA00022857"/>
    </source>
</evidence>
<dbReference type="InterPro" id="IPR001433">
    <property type="entry name" value="OxRdtase_FAD/NAD-bd"/>
</dbReference>
<keyword evidence="9" id="KW-1185">Reference proteome</keyword>
<keyword evidence="5 6" id="KW-0560">Oxidoreductase</keyword>
<dbReference type="SUPFAM" id="SSF52343">
    <property type="entry name" value="Ferredoxin reductase-like, C-terminal NADP-linked domain"/>
    <property type="match status" value="1"/>
</dbReference>
<evidence type="ECO:0000256" key="2">
    <source>
        <dbReference type="ARBA" id="ARBA00022630"/>
    </source>
</evidence>
<accession>A0ABS9K926</accession>
<reference evidence="8" key="1">
    <citation type="submission" date="2022-01" db="EMBL/GenBank/DDBJ databases">
        <authorList>
            <person name="Wang Y."/>
        </authorList>
    </citation>
    <scope>NUCLEOTIDE SEQUENCE</scope>
    <source>
        <strain evidence="8">WB101</strain>
    </source>
</reference>
<dbReference type="InterPro" id="IPR017927">
    <property type="entry name" value="FAD-bd_FR_type"/>
</dbReference>
<comment type="cofactor">
    <cofactor evidence="1">
        <name>FAD</name>
        <dbReference type="ChEBI" id="CHEBI:57692"/>
    </cofactor>
</comment>
<proteinExistence type="predicted"/>
<organism evidence="8 9">
    <name type="scientific">Rhodohalobacter sulfatireducens</name>
    <dbReference type="NCBI Taxonomy" id="2911366"/>
    <lineage>
        <taxon>Bacteria</taxon>
        <taxon>Pseudomonadati</taxon>
        <taxon>Balneolota</taxon>
        <taxon>Balneolia</taxon>
        <taxon>Balneolales</taxon>
        <taxon>Balneolaceae</taxon>
        <taxon>Rhodohalobacter</taxon>
    </lineage>
</organism>
<keyword evidence="3 6" id="KW-0274">FAD</keyword>
<evidence type="ECO:0000313" key="9">
    <source>
        <dbReference type="Proteomes" id="UP001165366"/>
    </source>
</evidence>
<protein>
    <recommendedName>
        <fullName evidence="7">FAD-binding FR-type domain-containing protein</fullName>
    </recommendedName>
</protein>
<keyword evidence="4 6" id="KW-0521">NADP</keyword>
<dbReference type="PRINTS" id="PR00371">
    <property type="entry name" value="FPNCR"/>
</dbReference>
<dbReference type="Pfam" id="PF00175">
    <property type="entry name" value="NAD_binding_1"/>
    <property type="match status" value="1"/>
</dbReference>
<evidence type="ECO:0000256" key="5">
    <source>
        <dbReference type="ARBA" id="ARBA00023002"/>
    </source>
</evidence>
<sequence>MPDVKDLEVRIPEVDMFHYKPNNPVEVPITKSEICTVSASPNIVRHIEFDVSGTLLENSILPGQTVGVLPPGEDENGRPHKLRLYSTCSPTGGEYGEGKIYATTVKREIDEDWETQKLILGVCSNYLCSKKAGEKVLMTGPGGKQFLLPENPEDFNYIFLATGTGIAPFRGMVLDLMRLGMTNEVILSFGCPYRTDLLYNDLFDELAEKHKNFHYLKSISREDPRPDGSKPYVQYSIIDQKALMLPILEKKNTLIYACGLKGMETGIFQILAMLGLYDYLDLKDEVKDVDPLKWSENQLKRKVNPSERLFLEVY</sequence>
<dbReference type="InterPro" id="IPR001709">
    <property type="entry name" value="Flavoprot_Pyr_Nucl_cyt_Rdtase"/>
</dbReference>
<evidence type="ECO:0000259" key="7">
    <source>
        <dbReference type="PROSITE" id="PS51384"/>
    </source>
</evidence>
<dbReference type="PIRSF" id="PIRSF000361">
    <property type="entry name" value="Frd-NADP+_RD"/>
    <property type="match status" value="1"/>
</dbReference>
<dbReference type="EMBL" id="JAKLWS010000001">
    <property type="protein sequence ID" value="MCG2587345.1"/>
    <property type="molecule type" value="Genomic_DNA"/>
</dbReference>